<name>A0ABP0DD61_9PEZI</name>
<evidence type="ECO:0000313" key="2">
    <source>
        <dbReference type="EMBL" id="CAK7266163.1"/>
    </source>
</evidence>
<gene>
    <name evidence="2" type="primary">ISU1</name>
    <name evidence="2" type="ORF">SEPCBS119000_001886</name>
</gene>
<comment type="caution">
    <text evidence="2">The sequence shown here is derived from an EMBL/GenBank/DDBJ whole genome shotgun (WGS) entry which is preliminary data.</text>
</comment>
<reference evidence="2 3" key="1">
    <citation type="submission" date="2024-01" db="EMBL/GenBank/DDBJ databases">
        <authorList>
            <person name="Allen C."/>
            <person name="Tagirdzhanova G."/>
        </authorList>
    </citation>
    <scope>NUCLEOTIDE SEQUENCE [LARGE SCALE GENOMIC DNA]</scope>
    <source>
        <strain evidence="2 3">CBS 119000</strain>
    </source>
</reference>
<sequence length="114" mass="11907">MKLDIRVDPITNKIVEAKFKTFGCGSAIASSSYLTTLVHGKTLDDAVAIKNSDIASELCLPPVKMHCSMLAEDAIKAAVANYRSKRPVTSLGGTAKSLPQTHDTPAVHAAAAAA</sequence>
<feature type="domain" description="NIF system FeS cluster assembly NifU N-terminal" evidence="1">
    <location>
        <begin position="1"/>
        <end position="86"/>
    </location>
</feature>
<protein>
    <submittedName>
        <fullName evidence="2">Iron-binding protein</fullName>
    </submittedName>
</protein>
<accession>A0ABP0DD61</accession>
<dbReference type="SUPFAM" id="SSF82649">
    <property type="entry name" value="SufE/NifU"/>
    <property type="match status" value="1"/>
</dbReference>
<evidence type="ECO:0000259" key="1">
    <source>
        <dbReference type="Pfam" id="PF01592"/>
    </source>
</evidence>
<keyword evidence="3" id="KW-1185">Reference proteome</keyword>
<dbReference type="InterPro" id="IPR002871">
    <property type="entry name" value="NIF_FeS_clus_asmbl_NifU_N"/>
</dbReference>
<dbReference type="PANTHER" id="PTHR10093">
    <property type="entry name" value="IRON-SULFUR CLUSTER ASSEMBLY ENZYME NIFU HOMOLOG"/>
    <property type="match status" value="1"/>
</dbReference>
<dbReference type="CDD" id="cd06664">
    <property type="entry name" value="IscU_like"/>
    <property type="match status" value="1"/>
</dbReference>
<dbReference type="Gene3D" id="3.90.1010.10">
    <property type="match status" value="1"/>
</dbReference>
<organism evidence="2 3">
    <name type="scientific">Sporothrix epigloea</name>
    <dbReference type="NCBI Taxonomy" id="1892477"/>
    <lineage>
        <taxon>Eukaryota</taxon>
        <taxon>Fungi</taxon>
        <taxon>Dikarya</taxon>
        <taxon>Ascomycota</taxon>
        <taxon>Pezizomycotina</taxon>
        <taxon>Sordariomycetes</taxon>
        <taxon>Sordariomycetidae</taxon>
        <taxon>Ophiostomatales</taxon>
        <taxon>Ophiostomataceae</taxon>
        <taxon>Sporothrix</taxon>
    </lineage>
</organism>
<evidence type="ECO:0000313" key="3">
    <source>
        <dbReference type="Proteomes" id="UP001642502"/>
    </source>
</evidence>
<dbReference type="Proteomes" id="UP001642502">
    <property type="component" value="Unassembled WGS sequence"/>
</dbReference>
<dbReference type="EMBL" id="CAWUON010000016">
    <property type="protein sequence ID" value="CAK7266163.1"/>
    <property type="molecule type" value="Genomic_DNA"/>
</dbReference>
<proteinExistence type="predicted"/>
<dbReference type="Pfam" id="PF01592">
    <property type="entry name" value="NifU_N"/>
    <property type="match status" value="1"/>
</dbReference>